<dbReference type="PANTHER" id="PTHR43775:SF51">
    <property type="entry name" value="INACTIVE PHENOLPHTHIOCEROL SYNTHESIS POLYKETIDE SYNTHASE TYPE I PKS1-RELATED"/>
    <property type="match status" value="1"/>
</dbReference>
<dbReference type="PANTHER" id="PTHR43775">
    <property type="entry name" value="FATTY ACID SYNTHASE"/>
    <property type="match status" value="1"/>
</dbReference>
<evidence type="ECO:0000256" key="3">
    <source>
        <dbReference type="ARBA" id="ARBA00023268"/>
    </source>
</evidence>
<proteinExistence type="predicted"/>
<keyword evidence="7" id="KW-1185">Reference proteome</keyword>
<feature type="non-terminal residue" evidence="6">
    <location>
        <position position="628"/>
    </location>
</feature>
<gene>
    <name evidence="6" type="ORF">ACFPH6_52015</name>
</gene>
<dbReference type="Gene3D" id="1.10.1200.10">
    <property type="entry name" value="ACP-like"/>
    <property type="match status" value="1"/>
</dbReference>
<dbReference type="Pfam" id="PF13602">
    <property type="entry name" value="ADH_zinc_N_2"/>
    <property type="match status" value="1"/>
</dbReference>
<dbReference type="Proteomes" id="UP001596012">
    <property type="component" value="Unassembled WGS sequence"/>
</dbReference>
<dbReference type="Gene3D" id="3.40.50.720">
    <property type="entry name" value="NAD(P)-binding Rossmann-like Domain"/>
    <property type="match status" value="1"/>
</dbReference>
<feature type="domain" description="Enoyl reductase (ER)" evidence="5">
    <location>
        <begin position="12"/>
        <end position="310"/>
    </location>
</feature>
<dbReference type="InterPro" id="IPR002328">
    <property type="entry name" value="ADH_Zn_CS"/>
</dbReference>
<keyword evidence="2" id="KW-0560">Oxidoreductase</keyword>
<dbReference type="CDD" id="cd08956">
    <property type="entry name" value="KR_3_FAS_SDR_x"/>
    <property type="match status" value="1"/>
</dbReference>
<dbReference type="InterPro" id="IPR002364">
    <property type="entry name" value="Quin_OxRdtase/zeta-crystal_CS"/>
</dbReference>
<evidence type="ECO:0000259" key="5">
    <source>
        <dbReference type="SMART" id="SM00829"/>
    </source>
</evidence>
<dbReference type="SUPFAM" id="SSF50129">
    <property type="entry name" value="GroES-like"/>
    <property type="match status" value="1"/>
</dbReference>
<dbReference type="InterPro" id="IPR013154">
    <property type="entry name" value="ADH-like_N"/>
</dbReference>
<feature type="domain" description="Ketoreductase" evidence="4">
    <location>
        <begin position="320"/>
        <end position="496"/>
    </location>
</feature>
<dbReference type="CDD" id="cd05195">
    <property type="entry name" value="enoyl_red"/>
    <property type="match status" value="1"/>
</dbReference>
<keyword evidence="3" id="KW-0511">Multifunctional enzyme</keyword>
<dbReference type="PROSITE" id="PS01162">
    <property type="entry name" value="QOR_ZETA_CRYSTAL"/>
    <property type="match status" value="1"/>
</dbReference>
<dbReference type="RefSeq" id="WP_386357454.1">
    <property type="nucleotide sequence ID" value="NZ_JBHSFG010000148.1"/>
</dbReference>
<reference evidence="7" key="1">
    <citation type="journal article" date="2019" name="Int. J. Syst. Evol. Microbiol.">
        <title>The Global Catalogue of Microorganisms (GCM) 10K type strain sequencing project: providing services to taxonomists for standard genome sequencing and annotation.</title>
        <authorList>
            <consortium name="The Broad Institute Genomics Platform"/>
            <consortium name="The Broad Institute Genome Sequencing Center for Infectious Disease"/>
            <person name="Wu L."/>
            <person name="Ma J."/>
        </authorList>
    </citation>
    <scope>NUCLEOTIDE SEQUENCE [LARGE SCALE GENOMIC DNA]</scope>
    <source>
        <strain evidence="7">DT43</strain>
    </source>
</reference>
<accession>A0ABV8Z9E8</accession>
<dbReference type="InterPro" id="IPR050091">
    <property type="entry name" value="PKS_NRPS_Biosynth_Enz"/>
</dbReference>
<dbReference type="Gene3D" id="3.90.180.10">
    <property type="entry name" value="Medium-chain alcohol dehydrogenases, catalytic domain"/>
    <property type="match status" value="1"/>
</dbReference>
<sequence>AVGWRMDVVAQGRLDGVGLVPEEPRALGAGEVRVAVRAAGVNFRDVLNVLGMYPGDAGRLGHEGAGVVVEVGPEVTGLAVGDRVMGLLDGAFGPTATTDARLLARIPDGWSFDQAASVPIVFLTAYYALMDLAGLEVGESVLIHSAAGGVGMAAVQLARHVGGEVFATASEPKWPVVRELGVSGERIASSRTTEFEERFRPGVDVVLDSLAGEFVDASLRLVRPGGRFVEMGKTDIRDAEEVRAEHGVSYRSFDLMDAGPDRIAEMWAALLELFEQGALRPVKVTSYDLGRAPEALRLLGQARHVGKVVLRVPSPWSGEGAVLITGGTGGLGAEVARHLVTAHGVRDLLLVSRRGPAAPGAGELATELEELGARVSVRACDVADREALAGVLDGVVLSGVVHAAGVLDDGLIGDLTAERVGRVVAAKAESALLLHELTADRDLSAFVLFSSFAGVVGNAGQAAYSAANNVLDALAVARRAQGLPAVSLAWGMWANADGMGGTLGEAELERMARQGFPALGTGEGLALLDAALVVNEPLAVPVALRTSALAAVRESLPGVLQGLVPAGDRRRRAVGEAGAVATGLARKLAELQPAEQERQLLDLVQGQVAAVLGHASAGSVDGSRAFKD</sequence>
<organism evidence="6 7">
    <name type="scientific">Streptomyces xiangluensis</name>
    <dbReference type="NCBI Taxonomy" id="2665720"/>
    <lineage>
        <taxon>Bacteria</taxon>
        <taxon>Bacillati</taxon>
        <taxon>Actinomycetota</taxon>
        <taxon>Actinomycetes</taxon>
        <taxon>Kitasatosporales</taxon>
        <taxon>Streptomycetaceae</taxon>
        <taxon>Streptomyces</taxon>
    </lineage>
</organism>
<dbReference type="InterPro" id="IPR057326">
    <property type="entry name" value="KR_dom"/>
</dbReference>
<dbReference type="InterPro" id="IPR011032">
    <property type="entry name" value="GroES-like_sf"/>
</dbReference>
<dbReference type="PROSITE" id="PS00059">
    <property type="entry name" value="ADH_ZINC"/>
    <property type="match status" value="1"/>
</dbReference>
<evidence type="ECO:0000256" key="1">
    <source>
        <dbReference type="ARBA" id="ARBA00022679"/>
    </source>
</evidence>
<keyword evidence="1" id="KW-0808">Transferase</keyword>
<dbReference type="InterPro" id="IPR036736">
    <property type="entry name" value="ACP-like_sf"/>
</dbReference>
<dbReference type="Pfam" id="PF08659">
    <property type="entry name" value="KR"/>
    <property type="match status" value="1"/>
</dbReference>
<dbReference type="InterPro" id="IPR036291">
    <property type="entry name" value="NAD(P)-bd_dom_sf"/>
</dbReference>
<dbReference type="SMART" id="SM00822">
    <property type="entry name" value="PKS_KR"/>
    <property type="match status" value="1"/>
</dbReference>
<dbReference type="SUPFAM" id="SSF51735">
    <property type="entry name" value="NAD(P)-binding Rossmann-fold domains"/>
    <property type="match status" value="2"/>
</dbReference>
<evidence type="ECO:0000259" key="4">
    <source>
        <dbReference type="SMART" id="SM00822"/>
    </source>
</evidence>
<protein>
    <submittedName>
        <fullName evidence="6">Type I polyketide synthase</fullName>
    </submittedName>
</protein>
<name>A0ABV8Z9E8_9ACTN</name>
<dbReference type="InterPro" id="IPR020843">
    <property type="entry name" value="ER"/>
</dbReference>
<dbReference type="EMBL" id="JBHSFG010000148">
    <property type="protein sequence ID" value="MFC4472885.1"/>
    <property type="molecule type" value="Genomic_DNA"/>
</dbReference>
<dbReference type="InterPro" id="IPR013968">
    <property type="entry name" value="PKS_KR"/>
</dbReference>
<feature type="non-terminal residue" evidence="6">
    <location>
        <position position="1"/>
    </location>
</feature>
<comment type="caution">
    <text evidence="6">The sequence shown here is derived from an EMBL/GenBank/DDBJ whole genome shotgun (WGS) entry which is preliminary data.</text>
</comment>
<dbReference type="SMART" id="SM00829">
    <property type="entry name" value="PKS_ER"/>
    <property type="match status" value="1"/>
</dbReference>
<evidence type="ECO:0000313" key="7">
    <source>
        <dbReference type="Proteomes" id="UP001596012"/>
    </source>
</evidence>
<evidence type="ECO:0000313" key="6">
    <source>
        <dbReference type="EMBL" id="MFC4472885.1"/>
    </source>
</evidence>
<dbReference type="Pfam" id="PF08240">
    <property type="entry name" value="ADH_N"/>
    <property type="match status" value="1"/>
</dbReference>
<evidence type="ECO:0000256" key="2">
    <source>
        <dbReference type="ARBA" id="ARBA00023002"/>
    </source>
</evidence>